<name>A0ABV2CZJ5_9SPHN</name>
<feature type="region of interest" description="Disordered" evidence="1">
    <location>
        <begin position="73"/>
        <end position="119"/>
    </location>
</feature>
<reference evidence="2 3" key="1">
    <citation type="submission" date="2024-07" db="EMBL/GenBank/DDBJ databases">
        <title>Novosphingobium kalidii RD2P27.</title>
        <authorList>
            <person name="Sun J.-Q."/>
        </authorList>
    </citation>
    <scope>NUCLEOTIDE SEQUENCE [LARGE SCALE GENOMIC DNA]</scope>
    <source>
        <strain evidence="2 3">RD2P27</strain>
    </source>
</reference>
<gene>
    <name evidence="2" type="ORF">ABVV53_06020</name>
</gene>
<feature type="compositionally biased region" description="Basic residues" evidence="1">
    <location>
        <begin position="100"/>
        <end position="110"/>
    </location>
</feature>
<feature type="compositionally biased region" description="Basic and acidic residues" evidence="1">
    <location>
        <begin position="85"/>
        <end position="95"/>
    </location>
</feature>
<evidence type="ECO:0008006" key="4">
    <source>
        <dbReference type="Google" id="ProtNLM"/>
    </source>
</evidence>
<keyword evidence="3" id="KW-1185">Reference proteome</keyword>
<proteinExistence type="predicted"/>
<dbReference type="RefSeq" id="WP_353983496.1">
    <property type="nucleotide sequence ID" value="NZ_JBEWLY010000009.1"/>
</dbReference>
<accession>A0ABV2CZJ5</accession>
<evidence type="ECO:0000313" key="3">
    <source>
        <dbReference type="Proteomes" id="UP001548713"/>
    </source>
</evidence>
<organism evidence="2 3">
    <name type="scientific">Novosphingobium kalidii</name>
    <dbReference type="NCBI Taxonomy" id="3230299"/>
    <lineage>
        <taxon>Bacteria</taxon>
        <taxon>Pseudomonadati</taxon>
        <taxon>Pseudomonadota</taxon>
        <taxon>Alphaproteobacteria</taxon>
        <taxon>Sphingomonadales</taxon>
        <taxon>Sphingomonadaceae</taxon>
        <taxon>Novosphingobium</taxon>
    </lineage>
</organism>
<evidence type="ECO:0000313" key="2">
    <source>
        <dbReference type="EMBL" id="MET1755017.1"/>
    </source>
</evidence>
<dbReference type="Proteomes" id="UP001548713">
    <property type="component" value="Unassembled WGS sequence"/>
</dbReference>
<sequence>MAKLKVYRTAVGFRDAYVAAPGQAAALRAWGTEKNLFSRGMAEVVTDAALMEEPLSKPGDVVYRTRGNLKEQVAALGKLPRQKARKEAERNKASDSPKQPSKRSRPKPSRAKLDDAERAIGTLEEQRAQAEADMRQRERALAAQRAAMDARFAKAMDQLKASERKAREAYEEALRQWEP</sequence>
<evidence type="ECO:0000256" key="1">
    <source>
        <dbReference type="SAM" id="MobiDB-lite"/>
    </source>
</evidence>
<protein>
    <recommendedName>
        <fullName evidence="4">Cell envelope biogenesis protein TolA</fullName>
    </recommendedName>
</protein>
<dbReference type="EMBL" id="JBEWLY010000009">
    <property type="protein sequence ID" value="MET1755017.1"/>
    <property type="molecule type" value="Genomic_DNA"/>
</dbReference>
<comment type="caution">
    <text evidence="2">The sequence shown here is derived from an EMBL/GenBank/DDBJ whole genome shotgun (WGS) entry which is preliminary data.</text>
</comment>